<feature type="domain" description="Multidrug resistance protein MdtA-like barrel-sandwich hybrid" evidence="3">
    <location>
        <begin position="89"/>
        <end position="225"/>
    </location>
</feature>
<dbReference type="GO" id="GO:0005886">
    <property type="term" value="C:plasma membrane"/>
    <property type="evidence" value="ECO:0007669"/>
    <property type="project" value="TreeGrafter"/>
</dbReference>
<protein>
    <submittedName>
        <fullName evidence="5">RND efflux membrane fusion protein, putative</fullName>
    </submittedName>
</protein>
<dbReference type="PANTHER" id="PTHR30158:SF24">
    <property type="entry name" value="HLYD FAMILY SECRETION PROTEIN"/>
    <property type="match status" value="1"/>
</dbReference>
<evidence type="ECO:0000256" key="1">
    <source>
        <dbReference type="ARBA" id="ARBA00009477"/>
    </source>
</evidence>
<dbReference type="Pfam" id="PF25917">
    <property type="entry name" value="BSH_RND"/>
    <property type="match status" value="1"/>
</dbReference>
<dbReference type="Gene3D" id="2.40.420.20">
    <property type="match status" value="1"/>
</dbReference>
<dbReference type="InterPro" id="IPR058626">
    <property type="entry name" value="MdtA-like_b-barrel"/>
</dbReference>
<dbReference type="EMBL" id="CP000362">
    <property type="protein sequence ID" value="ABG31215.1"/>
    <property type="molecule type" value="Genomic_DNA"/>
</dbReference>
<dbReference type="InterPro" id="IPR006143">
    <property type="entry name" value="RND_pump_MFP"/>
</dbReference>
<dbReference type="SUPFAM" id="SSF111369">
    <property type="entry name" value="HlyD-like secretion proteins"/>
    <property type="match status" value="1"/>
</dbReference>
<dbReference type="GO" id="GO:0046677">
    <property type="term" value="P:response to antibiotic"/>
    <property type="evidence" value="ECO:0007669"/>
    <property type="project" value="TreeGrafter"/>
</dbReference>
<feature type="domain" description="Multidrug resistance protein MdtA-like alpha-helical hairpin" evidence="2">
    <location>
        <begin position="128"/>
        <end position="197"/>
    </location>
</feature>
<dbReference type="InterPro" id="IPR058624">
    <property type="entry name" value="MdtA-like_HH"/>
</dbReference>
<keyword evidence="6" id="KW-1185">Reference proteome</keyword>
<dbReference type="GO" id="GO:0030313">
    <property type="term" value="C:cell envelope"/>
    <property type="evidence" value="ECO:0007669"/>
    <property type="project" value="UniProtKB-SubCell"/>
</dbReference>
<dbReference type="STRING" id="375451.RD1_1588"/>
<evidence type="ECO:0000259" key="4">
    <source>
        <dbReference type="Pfam" id="PF25944"/>
    </source>
</evidence>
<accession>Q169X8</accession>
<dbReference type="GO" id="GO:0022857">
    <property type="term" value="F:transmembrane transporter activity"/>
    <property type="evidence" value="ECO:0007669"/>
    <property type="project" value="InterPro"/>
</dbReference>
<dbReference type="eggNOG" id="COG0845">
    <property type="taxonomic scope" value="Bacteria"/>
</dbReference>
<evidence type="ECO:0000313" key="5">
    <source>
        <dbReference type="EMBL" id="ABG31215.1"/>
    </source>
</evidence>
<dbReference type="HOGENOM" id="CLU_018816_2_1_5"/>
<dbReference type="PANTHER" id="PTHR30158">
    <property type="entry name" value="ACRA/E-RELATED COMPONENT OF DRUG EFFLUX TRANSPORTER"/>
    <property type="match status" value="1"/>
</dbReference>
<evidence type="ECO:0000259" key="2">
    <source>
        <dbReference type="Pfam" id="PF25876"/>
    </source>
</evidence>
<name>Q169X8_ROSDO</name>
<dbReference type="Proteomes" id="UP000007029">
    <property type="component" value="Chromosome"/>
</dbReference>
<feature type="domain" description="Multidrug resistance protein MdtA-like beta-barrel" evidence="4">
    <location>
        <begin position="263"/>
        <end position="321"/>
    </location>
</feature>
<proteinExistence type="inferred from homology"/>
<dbReference type="Gene3D" id="2.40.30.170">
    <property type="match status" value="1"/>
</dbReference>
<reference evidence="5 6" key="1">
    <citation type="journal article" date="2007" name="J. Bacteriol.">
        <title>The complete genome sequence of Roseobacter denitrificans reveals a mixotrophic rather than photosynthetic metabolism.</title>
        <authorList>
            <person name="Swingley W.D."/>
            <person name="Sadekar S."/>
            <person name="Mastrian S.D."/>
            <person name="Matthies H.J."/>
            <person name="Hao J."/>
            <person name="Ramos H."/>
            <person name="Acharya C.R."/>
            <person name="Conrad A.L."/>
            <person name="Taylor H.L."/>
            <person name="Dejesa L.C."/>
            <person name="Shah M.K."/>
            <person name="O'huallachain M.E."/>
            <person name="Lince M.T."/>
            <person name="Blankenship R.E."/>
            <person name="Beatty J.T."/>
            <person name="Touchman J.W."/>
        </authorList>
    </citation>
    <scope>NUCLEOTIDE SEQUENCE [LARGE SCALE GENOMIC DNA]</scope>
    <source>
        <strain evidence="6">ATCC 33942 / OCh 114</strain>
    </source>
</reference>
<comment type="similarity">
    <text evidence="1">Belongs to the membrane fusion protein (MFP) (TC 8.A.1) family.</text>
</comment>
<evidence type="ECO:0000259" key="3">
    <source>
        <dbReference type="Pfam" id="PF25917"/>
    </source>
</evidence>
<dbReference type="Gene3D" id="1.10.287.470">
    <property type="entry name" value="Helix hairpin bin"/>
    <property type="match status" value="1"/>
</dbReference>
<sequence length="409" mass="44946">MENTCAIPFSRSDGKNVDGPRDRFSFAHNRRHCPMPLLTRLFISFLVLWIGVVANAQNGPPPVTLANPVVKTIVEDDEFVGRFEAEGEVIVRARVSGYLQTVHFDDGSRVEAGQLLYTIDQRRFRTALRQAQAQIDVAQATYDFTLEQLERAESLILNGNISQSAVDSRREAYLAAQGALEQARAALELAQIDLEFTQITAPMSGRIDQTQVDPGNLVLADQTELTSIVSSDPIYFFFDIDERYFLAYARDARARGASLQEGGGQLQVKVSLSDESIPPIDGTLDFSENRIDAETGTMRVRAVLDNPDEMLTPGLFGRVNVPGSLPYEGILVPDAAIVADQNRRLVMSVDAEGNVTPIPVRPGPRIDGYRVIREGLDGSELIVIEGIIRARPGSVVTPERVELPPVAEN</sequence>
<organism evidence="5 6">
    <name type="scientific">Roseobacter denitrificans (strain ATCC 33942 / OCh 114)</name>
    <name type="common">Erythrobacter sp. (strain OCh 114)</name>
    <name type="synonym">Roseobacter denitrificans</name>
    <dbReference type="NCBI Taxonomy" id="375451"/>
    <lineage>
        <taxon>Bacteria</taxon>
        <taxon>Pseudomonadati</taxon>
        <taxon>Pseudomonadota</taxon>
        <taxon>Alphaproteobacteria</taxon>
        <taxon>Rhodobacterales</taxon>
        <taxon>Roseobacteraceae</taxon>
        <taxon>Roseobacter</taxon>
    </lineage>
</organism>
<evidence type="ECO:0000313" key="6">
    <source>
        <dbReference type="Proteomes" id="UP000007029"/>
    </source>
</evidence>
<dbReference type="InterPro" id="IPR058625">
    <property type="entry name" value="MdtA-like_BSH"/>
</dbReference>
<dbReference type="Pfam" id="PF25944">
    <property type="entry name" value="Beta-barrel_RND"/>
    <property type="match status" value="1"/>
</dbReference>
<gene>
    <name evidence="5" type="ordered locus">RD1_1588</name>
</gene>
<dbReference type="Pfam" id="PF25876">
    <property type="entry name" value="HH_MFP_RND"/>
    <property type="match status" value="1"/>
</dbReference>
<dbReference type="Gene3D" id="2.40.50.100">
    <property type="match status" value="1"/>
</dbReference>
<dbReference type="AlphaFoldDB" id="Q169X8"/>
<dbReference type="NCBIfam" id="TIGR01730">
    <property type="entry name" value="RND_mfp"/>
    <property type="match status" value="1"/>
</dbReference>
<dbReference type="KEGG" id="rde:RD1_1588"/>